<dbReference type="Proteomes" id="UP000659767">
    <property type="component" value="Unassembled WGS sequence"/>
</dbReference>
<organism evidence="3 4">
    <name type="scientific">Streptomyces badius</name>
    <dbReference type="NCBI Taxonomy" id="1941"/>
    <lineage>
        <taxon>Bacteria</taxon>
        <taxon>Bacillati</taxon>
        <taxon>Actinomycetota</taxon>
        <taxon>Actinomycetes</taxon>
        <taxon>Kitasatosporales</taxon>
        <taxon>Streptomycetaceae</taxon>
        <taxon>Streptomyces</taxon>
    </lineage>
</organism>
<sequence>MSDMDAENPVAERPSSVRYRAVTSYERWSLAASFGTLLVSVVAFGALAWQLLMLARSTTRDHDRRRKQATMEYLTAIIDRRRQLYEEGIPDERNHAAVSALISRSLAGDVSATKLITSYLTAFNYLGVGARTDAFDRAVIDQAWGGLIIAVRSNYGPWLEAQRQAHSEPRLYEDLHWLADAMTPRRSPTRADGVLPPQGQSATA</sequence>
<keyword evidence="2" id="KW-0472">Membrane</keyword>
<keyword evidence="2" id="KW-1133">Transmembrane helix</keyword>
<accession>A0ABQ2T4A5</accession>
<dbReference type="Pfam" id="PF15956">
    <property type="entry name" value="DUF4760"/>
    <property type="match status" value="1"/>
</dbReference>
<protein>
    <recommendedName>
        <fullName evidence="5">DUF4760 domain-containing protein</fullName>
    </recommendedName>
</protein>
<proteinExistence type="predicted"/>
<evidence type="ECO:0000256" key="2">
    <source>
        <dbReference type="SAM" id="Phobius"/>
    </source>
</evidence>
<reference evidence="4" key="1">
    <citation type="journal article" date="2019" name="Int. J. Syst. Evol. Microbiol.">
        <title>The Global Catalogue of Microorganisms (GCM) 10K type strain sequencing project: providing services to taxonomists for standard genome sequencing and annotation.</title>
        <authorList>
            <consortium name="The Broad Institute Genomics Platform"/>
            <consortium name="The Broad Institute Genome Sequencing Center for Infectious Disease"/>
            <person name="Wu L."/>
            <person name="Ma J."/>
        </authorList>
    </citation>
    <scope>NUCLEOTIDE SEQUENCE [LARGE SCALE GENOMIC DNA]</scope>
    <source>
        <strain evidence="4">JCM 4350</strain>
    </source>
</reference>
<evidence type="ECO:0008006" key="5">
    <source>
        <dbReference type="Google" id="ProtNLM"/>
    </source>
</evidence>
<name>A0ABQ2T4A5_STRBA</name>
<comment type="caution">
    <text evidence="3">The sequence shown here is derived from an EMBL/GenBank/DDBJ whole genome shotgun (WGS) entry which is preliminary data.</text>
</comment>
<evidence type="ECO:0000256" key="1">
    <source>
        <dbReference type="SAM" id="MobiDB-lite"/>
    </source>
</evidence>
<gene>
    <name evidence="3" type="ORF">GCM10010253_26790</name>
</gene>
<feature type="transmembrane region" description="Helical" evidence="2">
    <location>
        <begin position="28"/>
        <end position="55"/>
    </location>
</feature>
<keyword evidence="4" id="KW-1185">Reference proteome</keyword>
<dbReference type="InterPro" id="IPR031876">
    <property type="entry name" value="DUF4760"/>
</dbReference>
<evidence type="ECO:0000313" key="4">
    <source>
        <dbReference type="Proteomes" id="UP000659767"/>
    </source>
</evidence>
<evidence type="ECO:0000313" key="3">
    <source>
        <dbReference type="EMBL" id="GGS51014.1"/>
    </source>
</evidence>
<keyword evidence="2" id="KW-0812">Transmembrane</keyword>
<feature type="region of interest" description="Disordered" evidence="1">
    <location>
        <begin position="185"/>
        <end position="204"/>
    </location>
</feature>
<dbReference type="EMBL" id="BMSZ01000006">
    <property type="protein sequence ID" value="GGS51014.1"/>
    <property type="molecule type" value="Genomic_DNA"/>
</dbReference>